<protein>
    <submittedName>
        <fullName evidence="3">AzlD domain-containing protein</fullName>
    </submittedName>
    <submittedName>
        <fullName evidence="2">Branched-chain amino acid transport family protein</fullName>
    </submittedName>
</protein>
<accession>A0A248UFC0</accession>
<feature type="transmembrane region" description="Helical" evidence="1">
    <location>
        <begin position="12"/>
        <end position="34"/>
    </location>
</feature>
<name>A0A248UFC0_9HYPH</name>
<evidence type="ECO:0000313" key="4">
    <source>
        <dbReference type="Proteomes" id="UP000215256"/>
    </source>
</evidence>
<organism evidence="2 4">
    <name type="scientific">Ochrobactrum quorumnocens</name>
    <dbReference type="NCBI Taxonomy" id="271865"/>
    <lineage>
        <taxon>Bacteria</taxon>
        <taxon>Pseudomonadati</taxon>
        <taxon>Pseudomonadota</taxon>
        <taxon>Alphaproteobacteria</taxon>
        <taxon>Hyphomicrobiales</taxon>
        <taxon>Brucellaceae</taxon>
        <taxon>Brucella/Ochrobactrum group</taxon>
        <taxon>Ochrobactrum</taxon>
    </lineage>
</organism>
<dbReference type="AlphaFoldDB" id="A0A248UFC0"/>
<feature type="transmembrane region" description="Helical" evidence="1">
    <location>
        <begin position="46"/>
        <end position="64"/>
    </location>
</feature>
<dbReference type="RefSeq" id="WP_095446770.1">
    <property type="nucleotide sequence ID" value="NZ_CP022604.1"/>
</dbReference>
<dbReference type="Proteomes" id="UP000215256">
    <property type="component" value="Chromosome 1"/>
</dbReference>
<evidence type="ECO:0000313" key="3">
    <source>
        <dbReference type="EMBL" id="KAA9367827.1"/>
    </source>
</evidence>
<dbReference type="Proteomes" id="UP000327108">
    <property type="component" value="Unassembled WGS sequence"/>
</dbReference>
<evidence type="ECO:0000256" key="1">
    <source>
        <dbReference type="SAM" id="Phobius"/>
    </source>
</evidence>
<dbReference type="EMBL" id="VYXQ01000010">
    <property type="protein sequence ID" value="KAA9367827.1"/>
    <property type="molecule type" value="Genomic_DNA"/>
</dbReference>
<reference evidence="2 4" key="1">
    <citation type="submission" date="2017-07" db="EMBL/GenBank/DDBJ databases">
        <title>Phylogenetic study on the rhizospheric bacterium Ochrobactrum sp. A44.</title>
        <authorList>
            <person name="Krzyzanowska D.M."/>
            <person name="Ossowicki A."/>
            <person name="Rajewska M."/>
            <person name="Maciag T."/>
            <person name="Kaczynski Z."/>
            <person name="Czerwicka M."/>
            <person name="Jafra S."/>
        </authorList>
    </citation>
    <scope>NUCLEOTIDE SEQUENCE [LARGE SCALE GENOMIC DNA]</scope>
    <source>
        <strain evidence="2 4">A44</strain>
    </source>
</reference>
<dbReference type="InterPro" id="IPR008407">
    <property type="entry name" value="Brnchd-chn_aa_trnsp_AzlD"/>
</dbReference>
<dbReference type="Pfam" id="PF05437">
    <property type="entry name" value="AzlD"/>
    <property type="match status" value="1"/>
</dbReference>
<keyword evidence="1" id="KW-0472">Membrane</keyword>
<keyword evidence="1" id="KW-0812">Transmembrane</keyword>
<sequence length="115" mass="12426">MNWGSFSDWWWPFTFILLAGALPTYIFRVMGVIVGGRVREDSEVLVFVRCVATALVAGVIAQLILYPNGELANSPMWLRVGSAAAGFAAYLIAGKRLLVGILVAEVLLITGLLSL</sequence>
<gene>
    <name evidence="2" type="ORF">CES85_1307</name>
    <name evidence="3" type="ORF">F3W84_12080</name>
</gene>
<feature type="transmembrane region" description="Helical" evidence="1">
    <location>
        <begin position="97"/>
        <end position="114"/>
    </location>
</feature>
<keyword evidence="5" id="KW-1185">Reference proteome</keyword>
<proteinExistence type="predicted"/>
<evidence type="ECO:0000313" key="5">
    <source>
        <dbReference type="Proteomes" id="UP000327108"/>
    </source>
</evidence>
<evidence type="ECO:0000313" key="2">
    <source>
        <dbReference type="EMBL" id="ASV85527.1"/>
    </source>
</evidence>
<dbReference type="OrthoDB" id="7855510at2"/>
<reference evidence="3 5" key="2">
    <citation type="submission" date="2019-09" db="EMBL/GenBank/DDBJ databases">
        <title>Biological control of the noxious weed angled onion (Allium triquetrum) thwarted by endophytic bacteria in Victoria, Australia.</title>
        <authorList>
            <person name="Tehranchian P."/>
            <person name="Adair R.J."/>
            <person name="Van T.H."/>
            <person name="Morrison P.D."/>
            <person name="Williams H."/>
            <person name="Lawrie A.C."/>
        </authorList>
    </citation>
    <scope>NUCLEOTIDE SEQUENCE [LARGE SCALE GENOMIC DNA]</scope>
    <source>
        <strain evidence="3 5">RPTAtOch1</strain>
    </source>
</reference>
<dbReference type="KEGG" id="och:CES85_1307"/>
<keyword evidence="1" id="KW-1133">Transmembrane helix</keyword>
<dbReference type="EMBL" id="CP022604">
    <property type="protein sequence ID" value="ASV85527.1"/>
    <property type="molecule type" value="Genomic_DNA"/>
</dbReference>